<evidence type="ECO:0000313" key="2">
    <source>
        <dbReference type="EMBL" id="KAL1519998.1"/>
    </source>
</evidence>
<dbReference type="InterPro" id="IPR014710">
    <property type="entry name" value="RmlC-like_jellyroll"/>
</dbReference>
<dbReference type="Pfam" id="PF13621">
    <property type="entry name" value="Cupin_8"/>
    <property type="match status" value="1"/>
</dbReference>
<evidence type="ECO:0000259" key="1">
    <source>
        <dbReference type="PROSITE" id="PS51184"/>
    </source>
</evidence>
<feature type="domain" description="JmjC" evidence="1">
    <location>
        <begin position="138"/>
        <end position="320"/>
    </location>
</feature>
<keyword evidence="3" id="KW-1185">Reference proteome</keyword>
<accession>A0AB34JGD1</accession>
<dbReference type="InterPro" id="IPR003347">
    <property type="entry name" value="JmjC_dom"/>
</dbReference>
<organism evidence="2 3">
    <name type="scientific">Prymnesium parvum</name>
    <name type="common">Toxic golden alga</name>
    <dbReference type="NCBI Taxonomy" id="97485"/>
    <lineage>
        <taxon>Eukaryota</taxon>
        <taxon>Haptista</taxon>
        <taxon>Haptophyta</taxon>
        <taxon>Prymnesiophyceae</taxon>
        <taxon>Prymnesiales</taxon>
        <taxon>Prymnesiaceae</taxon>
        <taxon>Prymnesium</taxon>
    </lineage>
</organism>
<dbReference type="SMART" id="SM00558">
    <property type="entry name" value="JmjC"/>
    <property type="match status" value="1"/>
</dbReference>
<dbReference type="EMBL" id="JBGBPQ010000009">
    <property type="protein sequence ID" value="KAL1519998.1"/>
    <property type="molecule type" value="Genomic_DNA"/>
</dbReference>
<dbReference type="SUPFAM" id="SSF51197">
    <property type="entry name" value="Clavaminate synthase-like"/>
    <property type="match status" value="1"/>
</dbReference>
<proteinExistence type="predicted"/>
<dbReference type="Proteomes" id="UP001515480">
    <property type="component" value="Unassembled WGS sequence"/>
</dbReference>
<sequence>MEAEEAEDDPLLALASTVHTPHARTDCAGGELPHISGPPTPQIFLHHFLLPSRPAVFTRCVAHWPALHLWTHAYLREALGEQLVHVALTPDGLADAASLHARLPCGTQCFARPCEVTMPFSSLLAALESPSGGGRPVHYASHQDSSLEAEFGALCADVEPSVRWADEAYGSRPAAANLWMGEDAARTSVHADLFDNLYVVVRGTKRFTLLPPQEGSLLGRRPYRSASWILASEFPDGSDSECGFVLQPDTPAAYVPWTTLDLERDGASLQPIRATVRAGEMLYLPALWWHAVSQEADKGEGCDPSTIAVNYWYERPTVQL</sequence>
<dbReference type="PANTHER" id="PTHR12461:SF99">
    <property type="entry name" value="BIFUNCTIONAL PEPTIDASE AND (3S)-LYSYL HYDROXYLASE JMJD7"/>
    <property type="match status" value="1"/>
</dbReference>
<dbReference type="Gene3D" id="2.60.120.10">
    <property type="entry name" value="Jelly Rolls"/>
    <property type="match status" value="1"/>
</dbReference>
<dbReference type="PROSITE" id="PS51184">
    <property type="entry name" value="JMJC"/>
    <property type="match status" value="1"/>
</dbReference>
<gene>
    <name evidence="2" type="ORF">AB1Y20_023479</name>
</gene>
<dbReference type="InterPro" id="IPR041667">
    <property type="entry name" value="Cupin_8"/>
</dbReference>
<dbReference type="AlphaFoldDB" id="A0AB34JGD1"/>
<reference evidence="2 3" key="1">
    <citation type="journal article" date="2024" name="Science">
        <title>Giant polyketide synthase enzymes in the biosynthesis of giant marine polyether toxins.</title>
        <authorList>
            <person name="Fallon T.R."/>
            <person name="Shende V.V."/>
            <person name="Wierzbicki I.H."/>
            <person name="Pendleton A.L."/>
            <person name="Watervoot N.F."/>
            <person name="Auber R.P."/>
            <person name="Gonzalez D.J."/>
            <person name="Wisecaver J.H."/>
            <person name="Moore B.S."/>
        </authorList>
    </citation>
    <scope>NUCLEOTIDE SEQUENCE [LARGE SCALE GENOMIC DNA]</scope>
    <source>
        <strain evidence="2 3">12B1</strain>
    </source>
</reference>
<comment type="caution">
    <text evidence="2">The sequence shown here is derived from an EMBL/GenBank/DDBJ whole genome shotgun (WGS) entry which is preliminary data.</text>
</comment>
<protein>
    <recommendedName>
        <fullName evidence="1">JmjC domain-containing protein</fullName>
    </recommendedName>
</protein>
<evidence type="ECO:0000313" key="3">
    <source>
        <dbReference type="Proteomes" id="UP001515480"/>
    </source>
</evidence>
<name>A0AB34JGD1_PRYPA</name>
<dbReference type="PANTHER" id="PTHR12461">
    <property type="entry name" value="HYPOXIA-INDUCIBLE FACTOR 1 ALPHA INHIBITOR-RELATED"/>
    <property type="match status" value="1"/>
</dbReference>